<feature type="domain" description="Phosphodiester glycosidase" evidence="1">
    <location>
        <begin position="118"/>
        <end position="295"/>
    </location>
</feature>
<evidence type="ECO:0000313" key="3">
    <source>
        <dbReference type="Proteomes" id="UP000294581"/>
    </source>
</evidence>
<dbReference type="PANTHER" id="PTHR40446">
    <property type="entry name" value="N-ACETYLGLUCOSAMINE-1-PHOSPHODIESTER ALPHA-N-ACETYLGLUCOSAMINIDASE"/>
    <property type="match status" value="1"/>
</dbReference>
<sequence length="296" mass="31372">MRPFWRKSAAAAAAYVAIVSSVCYWIFQHVKQPPIVHTRVRHIASPPRTEPPPDKPLFAPVVVKPRMVPDGVHLDVRHFGTYNAYVLTVSDPRLVSVVATQYMGNVGETVEQFVDDHHAVAGINGGSFTDTNWQGTGGQVQGIVISDGKVVASATHPESIIGFTHTGKLISGTYTLAQLKAMGVTQALMFGPTLVQNGVGQIQGAGDWGYAPRTAIGQRADGTVIMIVTDGRELTGPNDIGASLGDIEQLMLSYGAVTAANLDGGSSATMVFDGRLVNQPTDILGERSVGTALIVR</sequence>
<dbReference type="Pfam" id="PF09992">
    <property type="entry name" value="NAGPA"/>
    <property type="match status" value="1"/>
</dbReference>
<dbReference type="OrthoDB" id="9816453at2"/>
<reference evidence="2 3" key="1">
    <citation type="submission" date="2019-03" db="EMBL/GenBank/DDBJ databases">
        <title>Genomic Encyclopedia of Type Strains, Phase IV (KMG-IV): sequencing the most valuable type-strain genomes for metagenomic binning, comparative biology and taxonomic classification.</title>
        <authorList>
            <person name="Goeker M."/>
        </authorList>
    </citation>
    <scope>NUCLEOTIDE SEQUENCE [LARGE SCALE GENOMIC DNA]</scope>
    <source>
        <strain evidence="2 3">DSM 17974</strain>
    </source>
</reference>
<dbReference type="AlphaFoldDB" id="A0A4R8LJQ4"/>
<dbReference type="EMBL" id="SORF01000010">
    <property type="protein sequence ID" value="TDY44022.1"/>
    <property type="molecule type" value="Genomic_DNA"/>
</dbReference>
<keyword evidence="3" id="KW-1185">Reference proteome</keyword>
<dbReference type="Proteomes" id="UP000294581">
    <property type="component" value="Unassembled WGS sequence"/>
</dbReference>
<evidence type="ECO:0000313" key="2">
    <source>
        <dbReference type="EMBL" id="TDY44022.1"/>
    </source>
</evidence>
<gene>
    <name evidence="2" type="ORF">C7445_11067</name>
</gene>
<dbReference type="InterPro" id="IPR018711">
    <property type="entry name" value="NAGPA"/>
</dbReference>
<evidence type="ECO:0000259" key="1">
    <source>
        <dbReference type="Pfam" id="PF09992"/>
    </source>
</evidence>
<dbReference type="PANTHER" id="PTHR40446:SF2">
    <property type="entry name" value="N-ACETYLGLUCOSAMINE-1-PHOSPHODIESTER ALPHA-N-ACETYLGLUCOSAMINIDASE"/>
    <property type="match status" value="1"/>
</dbReference>
<proteinExistence type="predicted"/>
<organism evidence="2 3">
    <name type="scientific">Alicyclobacillus sacchari</name>
    <dbReference type="NCBI Taxonomy" id="392010"/>
    <lineage>
        <taxon>Bacteria</taxon>
        <taxon>Bacillati</taxon>
        <taxon>Bacillota</taxon>
        <taxon>Bacilli</taxon>
        <taxon>Bacillales</taxon>
        <taxon>Alicyclobacillaceae</taxon>
        <taxon>Alicyclobacillus</taxon>
    </lineage>
</organism>
<accession>A0A4R8LJQ4</accession>
<name>A0A4R8LJQ4_9BACL</name>
<comment type="caution">
    <text evidence="2">The sequence shown here is derived from an EMBL/GenBank/DDBJ whole genome shotgun (WGS) entry which is preliminary data.</text>
</comment>
<protein>
    <submittedName>
        <fullName evidence="2">Uncharacterized protein DUF2233</fullName>
    </submittedName>
</protein>
<dbReference type="RefSeq" id="WP_134160166.1">
    <property type="nucleotide sequence ID" value="NZ_SORF01000010.1"/>
</dbReference>